<reference evidence="2 3" key="1">
    <citation type="submission" date="2018-07" db="EMBL/GenBank/DDBJ databases">
        <title>Modular assembly of carbohydrate-degrading microbial communities in the ocean.</title>
        <authorList>
            <person name="Enke T.N."/>
            <person name="Datta M.S."/>
            <person name="Schwartzman J.A."/>
            <person name="Cermak N."/>
            <person name="Schmitz D.A."/>
            <person name="Barrere J."/>
            <person name="Cordero O.X."/>
        </authorList>
    </citation>
    <scope>NUCLEOTIDE SEQUENCE [LARGE SCALE GENOMIC DNA]</scope>
    <source>
        <strain evidence="2 3">C3M10</strain>
    </source>
</reference>
<dbReference type="OrthoDB" id="9777345at2"/>
<name>A0A366X447_9RHOB</name>
<dbReference type="Proteomes" id="UP000252706">
    <property type="component" value="Unassembled WGS sequence"/>
</dbReference>
<gene>
    <name evidence="2" type="ORF">DS909_06645</name>
</gene>
<evidence type="ECO:0000313" key="3">
    <source>
        <dbReference type="Proteomes" id="UP000252706"/>
    </source>
</evidence>
<dbReference type="AlphaFoldDB" id="A0A366X447"/>
<protein>
    <recommendedName>
        <fullName evidence="1">DUF1214 domain-containing protein</fullName>
    </recommendedName>
</protein>
<feature type="domain" description="DUF1214" evidence="1">
    <location>
        <begin position="16"/>
        <end position="91"/>
    </location>
</feature>
<organism evidence="2 3">
    <name type="scientific">Phaeobacter gallaeciensis</name>
    <dbReference type="NCBI Taxonomy" id="60890"/>
    <lineage>
        <taxon>Bacteria</taxon>
        <taxon>Pseudomonadati</taxon>
        <taxon>Pseudomonadota</taxon>
        <taxon>Alphaproteobacteria</taxon>
        <taxon>Rhodobacterales</taxon>
        <taxon>Roseobacteraceae</taxon>
        <taxon>Phaeobacter</taxon>
    </lineage>
</organism>
<dbReference type="SUPFAM" id="SSF160935">
    <property type="entry name" value="VPA0735-like"/>
    <property type="match status" value="1"/>
</dbReference>
<sequence>MDSVSAKDGETLHAVVVTDVPVHAFWSITINNADGYLEPNDLGVNSYNNFVAAVNDDGAFTIHFGSCDDGRVNFIPVSPGWNHTIHLYEPQAEILDSDWPSGFAAVVDHGKMTGQVDLALQKQPLALPQRNGA</sequence>
<evidence type="ECO:0000259" key="1">
    <source>
        <dbReference type="Pfam" id="PF06742"/>
    </source>
</evidence>
<proteinExistence type="predicted"/>
<dbReference type="EMBL" id="QOCE01000014">
    <property type="protein sequence ID" value="RBW58421.1"/>
    <property type="molecule type" value="Genomic_DNA"/>
</dbReference>
<accession>A0A366X447</accession>
<dbReference type="Pfam" id="PF06742">
    <property type="entry name" value="DUF1214"/>
    <property type="match status" value="1"/>
</dbReference>
<dbReference type="Gene3D" id="2.60.120.600">
    <property type="entry name" value="Domain of unknown function DUF1214, C-terminal domain"/>
    <property type="match status" value="1"/>
</dbReference>
<evidence type="ECO:0000313" key="2">
    <source>
        <dbReference type="EMBL" id="RBW58421.1"/>
    </source>
</evidence>
<comment type="caution">
    <text evidence="2">The sequence shown here is derived from an EMBL/GenBank/DDBJ whole genome shotgun (WGS) entry which is preliminary data.</text>
</comment>
<dbReference type="InterPro" id="IPR010621">
    <property type="entry name" value="DUF1214"/>
</dbReference>
<dbReference type="InterPro" id="IPR037049">
    <property type="entry name" value="DUF1214_C_sf"/>
</dbReference>